<dbReference type="CDD" id="cd01821">
    <property type="entry name" value="Rhamnogalacturan_acetylesterase_like"/>
    <property type="match status" value="1"/>
</dbReference>
<keyword evidence="5" id="KW-1185">Reference proteome</keyword>
<dbReference type="InterPro" id="IPR036514">
    <property type="entry name" value="SGNH_hydro_sf"/>
</dbReference>
<evidence type="ECO:0000259" key="3">
    <source>
        <dbReference type="Pfam" id="PF13472"/>
    </source>
</evidence>
<dbReference type="InterPro" id="IPR013830">
    <property type="entry name" value="SGNH_hydro"/>
</dbReference>
<evidence type="ECO:0000313" key="5">
    <source>
        <dbReference type="Proteomes" id="UP001595526"/>
    </source>
</evidence>
<dbReference type="PANTHER" id="PTHR43695:SF1">
    <property type="entry name" value="RHAMNOGALACTURONAN ACETYLESTERASE"/>
    <property type="match status" value="1"/>
</dbReference>
<name>A0ABV7JP29_9SPHI</name>
<dbReference type="PANTHER" id="PTHR43695">
    <property type="entry name" value="PUTATIVE (AFU_ORTHOLOGUE AFUA_2G17250)-RELATED"/>
    <property type="match status" value="1"/>
</dbReference>
<accession>A0ABV7JP29</accession>
<dbReference type="InterPro" id="IPR037459">
    <property type="entry name" value="RhgT-like"/>
</dbReference>
<comment type="caution">
    <text evidence="4">The sequence shown here is derived from an EMBL/GenBank/DDBJ whole genome shotgun (WGS) entry which is preliminary data.</text>
</comment>
<dbReference type="RefSeq" id="WP_379021976.1">
    <property type="nucleotide sequence ID" value="NZ_JBHRTA010000030.1"/>
</dbReference>
<dbReference type="Pfam" id="PF13472">
    <property type="entry name" value="Lipase_GDSL_2"/>
    <property type="match status" value="1"/>
</dbReference>
<sequence length="238" mass="27157">MFVAAFVWDSEPRVTVFLIGDSTVANKPYEKSNPEKGWGQVLPLYFNERVRVENHALNGRSTKSYREEGHWDKVRQRIKAGDYVIIEFGHNDQKVNSPERYADPEVEFPRQLKQYIGETRERGGIPVLATPIVRRKFDSRGYLEETHGDYPDAVRRVSHETGVTLLDMHARTRELLLAWGPERSKILFLHLMRGQYDALPDGAADDTHLSGTGAFKVCDLAVAEMKQQLPELAASFNE</sequence>
<dbReference type="Gene3D" id="3.40.50.1110">
    <property type="entry name" value="SGNH hydrolase"/>
    <property type="match status" value="1"/>
</dbReference>
<comment type="similarity">
    <text evidence="1">Belongs to the 'GDSL' lipolytic enzyme family.</text>
</comment>
<dbReference type="EMBL" id="JBHRTA010000030">
    <property type="protein sequence ID" value="MFC3197871.1"/>
    <property type="molecule type" value="Genomic_DNA"/>
</dbReference>
<gene>
    <name evidence="4" type="ORF">ACFOET_09625</name>
</gene>
<protein>
    <submittedName>
        <fullName evidence="4">Rhamnogalacturonan acetylesterase</fullName>
    </submittedName>
</protein>
<organism evidence="4 5">
    <name type="scientific">Parapedobacter deserti</name>
    <dbReference type="NCBI Taxonomy" id="1912957"/>
    <lineage>
        <taxon>Bacteria</taxon>
        <taxon>Pseudomonadati</taxon>
        <taxon>Bacteroidota</taxon>
        <taxon>Sphingobacteriia</taxon>
        <taxon>Sphingobacteriales</taxon>
        <taxon>Sphingobacteriaceae</taxon>
        <taxon>Parapedobacter</taxon>
    </lineage>
</organism>
<dbReference type="Proteomes" id="UP001595526">
    <property type="component" value="Unassembled WGS sequence"/>
</dbReference>
<keyword evidence="2" id="KW-0378">Hydrolase</keyword>
<reference evidence="5" key="1">
    <citation type="journal article" date="2019" name="Int. J. Syst. Evol. Microbiol.">
        <title>The Global Catalogue of Microorganisms (GCM) 10K type strain sequencing project: providing services to taxonomists for standard genome sequencing and annotation.</title>
        <authorList>
            <consortium name="The Broad Institute Genomics Platform"/>
            <consortium name="The Broad Institute Genome Sequencing Center for Infectious Disease"/>
            <person name="Wu L."/>
            <person name="Ma J."/>
        </authorList>
    </citation>
    <scope>NUCLEOTIDE SEQUENCE [LARGE SCALE GENOMIC DNA]</scope>
    <source>
        <strain evidence="5">KCTC 52416</strain>
    </source>
</reference>
<proteinExistence type="inferred from homology"/>
<feature type="domain" description="SGNH hydrolase-type esterase" evidence="3">
    <location>
        <begin position="18"/>
        <end position="213"/>
    </location>
</feature>
<dbReference type="SUPFAM" id="SSF52266">
    <property type="entry name" value="SGNH hydrolase"/>
    <property type="match status" value="1"/>
</dbReference>
<evidence type="ECO:0000256" key="1">
    <source>
        <dbReference type="ARBA" id="ARBA00008668"/>
    </source>
</evidence>
<evidence type="ECO:0000313" key="4">
    <source>
        <dbReference type="EMBL" id="MFC3197871.1"/>
    </source>
</evidence>
<evidence type="ECO:0000256" key="2">
    <source>
        <dbReference type="ARBA" id="ARBA00022801"/>
    </source>
</evidence>